<comment type="similarity">
    <text evidence="6">Belongs to the RuvA family.</text>
</comment>
<dbReference type="InterPro" id="IPR012340">
    <property type="entry name" value="NA-bd_OB-fold"/>
</dbReference>
<keyword evidence="9" id="KW-1185">Reference proteome</keyword>
<dbReference type="GO" id="GO:0016787">
    <property type="term" value="F:hydrolase activity"/>
    <property type="evidence" value="ECO:0007669"/>
    <property type="project" value="UniProtKB-KW"/>
</dbReference>
<dbReference type="InterPro" id="IPR010994">
    <property type="entry name" value="RuvA_2-like"/>
</dbReference>
<dbReference type="InterPro" id="IPR000085">
    <property type="entry name" value="RuvA"/>
</dbReference>
<keyword evidence="8" id="KW-0378">Hydrolase</keyword>
<dbReference type="Gene3D" id="1.10.8.10">
    <property type="entry name" value="DNA helicase RuvA subunit, C-terminal domain"/>
    <property type="match status" value="1"/>
</dbReference>
<evidence type="ECO:0000256" key="1">
    <source>
        <dbReference type="ARBA" id="ARBA00022490"/>
    </source>
</evidence>
<name>A0ABV7ZVG7_9GAMM</name>
<dbReference type="Pfam" id="PF01330">
    <property type="entry name" value="RuvA_N"/>
    <property type="match status" value="1"/>
</dbReference>
<feature type="domain" description="Helix-hairpin-helix DNA-binding motif class 1" evidence="7">
    <location>
        <begin position="73"/>
        <end position="92"/>
    </location>
</feature>
<evidence type="ECO:0000256" key="4">
    <source>
        <dbReference type="ARBA" id="ARBA00023172"/>
    </source>
</evidence>
<dbReference type="InterPro" id="IPR013849">
    <property type="entry name" value="DNA_helicase_Holl-junc_RuvA_I"/>
</dbReference>
<dbReference type="NCBIfam" id="TIGR00084">
    <property type="entry name" value="ruvA"/>
    <property type="match status" value="1"/>
</dbReference>
<dbReference type="Pfam" id="PF14520">
    <property type="entry name" value="HHH_5"/>
    <property type="match status" value="1"/>
</dbReference>
<evidence type="ECO:0000256" key="3">
    <source>
        <dbReference type="ARBA" id="ARBA00023125"/>
    </source>
</evidence>
<dbReference type="SUPFAM" id="SSF47781">
    <property type="entry name" value="RuvA domain 2-like"/>
    <property type="match status" value="1"/>
</dbReference>
<keyword evidence="5 6" id="KW-0234">DNA repair</keyword>
<gene>
    <name evidence="6 8" type="primary">ruvA</name>
    <name evidence="8" type="ORF">ACFOOG_06630</name>
</gene>
<accession>A0ABV7ZVG7</accession>
<dbReference type="Gene3D" id="1.10.150.20">
    <property type="entry name" value="5' to 3' exonuclease, C-terminal subdomain"/>
    <property type="match status" value="1"/>
</dbReference>
<dbReference type="InterPro" id="IPR011114">
    <property type="entry name" value="RuvA_C"/>
</dbReference>
<dbReference type="Pfam" id="PF07499">
    <property type="entry name" value="RuvA_C"/>
    <property type="match status" value="1"/>
</dbReference>
<dbReference type="GO" id="GO:0003678">
    <property type="term" value="F:DNA helicase activity"/>
    <property type="evidence" value="ECO:0007669"/>
    <property type="project" value="UniProtKB-EC"/>
</dbReference>
<evidence type="ECO:0000256" key="6">
    <source>
        <dbReference type="HAMAP-Rule" id="MF_00031"/>
    </source>
</evidence>
<dbReference type="RefSeq" id="WP_380694705.1">
    <property type="nucleotide sequence ID" value="NZ_JBHRYR010000002.1"/>
</dbReference>
<keyword evidence="1 6" id="KW-0963">Cytoplasm</keyword>
<dbReference type="SUPFAM" id="SSF46929">
    <property type="entry name" value="DNA helicase RuvA subunit, C-terminal domain"/>
    <property type="match status" value="1"/>
</dbReference>
<sequence length="198" mass="21230">MIGHIRGELVVKQPPEIVVDVQGVGYEILVPMTTYYVLPGLGEVVRLWTHLSVREDAHVLFGFAHESERVLFRTLIKVNGIGPKLALSILSAIEPDDFATCIETDDINQLIKIPGVGKKMAERLALELKGKVHTATGAGPLFSSPVAQTVVADPVEDAESALISLGYKPAVASKMIKQVAAPGMASDEIIRLALKSAL</sequence>
<evidence type="ECO:0000313" key="9">
    <source>
        <dbReference type="Proteomes" id="UP001595617"/>
    </source>
</evidence>
<dbReference type="HAMAP" id="MF_00031">
    <property type="entry name" value="DNA_HJ_migration_RuvA"/>
    <property type="match status" value="1"/>
</dbReference>
<feature type="region of interest" description="Domain III" evidence="6">
    <location>
        <begin position="152"/>
        <end position="198"/>
    </location>
</feature>
<dbReference type="SMART" id="SM00278">
    <property type="entry name" value="HhH1"/>
    <property type="match status" value="2"/>
</dbReference>
<evidence type="ECO:0000313" key="8">
    <source>
        <dbReference type="EMBL" id="MFC3852507.1"/>
    </source>
</evidence>
<comment type="subunit">
    <text evidence="6">Homotetramer. Forms an RuvA(8)-RuvB(12)-Holliday junction (HJ) complex. HJ DNA is sandwiched between 2 RuvA tetramers; dsDNA enters through RuvA and exits via RuvB. An RuvB hexamer assembles on each DNA strand where it exits the tetramer. Each RuvB hexamer is contacted by two RuvA subunits (via domain III) on 2 adjacent RuvB subunits; this complex drives branch migration. In the full resolvosome a probable DNA-RuvA(4)-RuvB(12)-RuvC(2) complex forms which resolves the HJ.</text>
</comment>
<dbReference type="InterPro" id="IPR003583">
    <property type="entry name" value="Hlx-hairpin-Hlx_DNA-bd_motif"/>
</dbReference>
<evidence type="ECO:0000259" key="7">
    <source>
        <dbReference type="SMART" id="SM00278"/>
    </source>
</evidence>
<feature type="domain" description="Helix-hairpin-helix DNA-binding motif class 1" evidence="7">
    <location>
        <begin position="108"/>
        <end position="127"/>
    </location>
</feature>
<keyword evidence="4 6" id="KW-0233">DNA recombination</keyword>
<dbReference type="InterPro" id="IPR036267">
    <property type="entry name" value="RuvA_C_sf"/>
</dbReference>
<dbReference type="CDD" id="cd14332">
    <property type="entry name" value="UBA_RuvA_C"/>
    <property type="match status" value="1"/>
</dbReference>
<dbReference type="Proteomes" id="UP001595617">
    <property type="component" value="Unassembled WGS sequence"/>
</dbReference>
<evidence type="ECO:0000256" key="5">
    <source>
        <dbReference type="ARBA" id="ARBA00023204"/>
    </source>
</evidence>
<comment type="caution">
    <text evidence="8">The sequence shown here is derived from an EMBL/GenBank/DDBJ whole genome shotgun (WGS) entry which is preliminary data.</text>
</comment>
<evidence type="ECO:0000256" key="2">
    <source>
        <dbReference type="ARBA" id="ARBA00022763"/>
    </source>
</evidence>
<protein>
    <recommendedName>
        <fullName evidence="6">Holliday junction branch migration complex subunit RuvA</fullName>
    </recommendedName>
</protein>
<keyword evidence="3 6" id="KW-0238">DNA-binding</keyword>
<organism evidence="8 9">
    <name type="scientific">Saccharospirillum mangrovi</name>
    <dbReference type="NCBI Taxonomy" id="2161747"/>
    <lineage>
        <taxon>Bacteria</taxon>
        <taxon>Pseudomonadati</taxon>
        <taxon>Pseudomonadota</taxon>
        <taxon>Gammaproteobacteria</taxon>
        <taxon>Oceanospirillales</taxon>
        <taxon>Saccharospirillaceae</taxon>
        <taxon>Saccharospirillum</taxon>
    </lineage>
</organism>
<proteinExistence type="inferred from homology"/>
<comment type="caution">
    <text evidence="6">Lacks conserved residue(s) required for the propagation of feature annotation.</text>
</comment>
<feature type="region of interest" description="Domain I" evidence="6">
    <location>
        <begin position="1"/>
        <end position="64"/>
    </location>
</feature>
<comment type="function">
    <text evidence="6">The RuvA-RuvB-RuvC complex processes Holliday junction (HJ) DNA during genetic recombination and DNA repair, while the RuvA-RuvB complex plays an important role in the rescue of blocked DNA replication forks via replication fork reversal (RFR). RuvA specifically binds to HJ cruciform DNA, conferring on it an open structure. The RuvB hexamer acts as an ATP-dependent pump, pulling dsDNA into and through the RuvAB complex. HJ branch migration allows RuvC to scan DNA until it finds its consensus sequence, where it cleaves and resolves the cruciform DNA.</text>
</comment>
<dbReference type="Gene3D" id="2.40.50.140">
    <property type="entry name" value="Nucleic acid-binding proteins"/>
    <property type="match status" value="1"/>
</dbReference>
<keyword evidence="2 6" id="KW-0227">DNA damage</keyword>
<dbReference type="EMBL" id="JBHRYR010000002">
    <property type="protein sequence ID" value="MFC3852507.1"/>
    <property type="molecule type" value="Genomic_DNA"/>
</dbReference>
<comment type="subcellular location">
    <subcellularLocation>
        <location evidence="6">Cytoplasm</location>
    </subcellularLocation>
</comment>
<dbReference type="SUPFAM" id="SSF50249">
    <property type="entry name" value="Nucleic acid-binding proteins"/>
    <property type="match status" value="1"/>
</dbReference>
<comment type="domain">
    <text evidence="6">Has three domains with a flexible linker between the domains II and III and assumes an 'L' shape. Domain III is highly mobile and contacts RuvB.</text>
</comment>
<reference evidence="9" key="1">
    <citation type="journal article" date="2019" name="Int. J. Syst. Evol. Microbiol.">
        <title>The Global Catalogue of Microorganisms (GCM) 10K type strain sequencing project: providing services to taxonomists for standard genome sequencing and annotation.</title>
        <authorList>
            <consortium name="The Broad Institute Genomics Platform"/>
            <consortium name="The Broad Institute Genome Sequencing Center for Infectious Disease"/>
            <person name="Wu L."/>
            <person name="Ma J."/>
        </authorList>
    </citation>
    <scope>NUCLEOTIDE SEQUENCE [LARGE SCALE GENOMIC DNA]</scope>
    <source>
        <strain evidence="9">IBRC 10765</strain>
    </source>
</reference>